<accession>A0A2V4UUU3</accession>
<dbReference type="InterPro" id="IPR001173">
    <property type="entry name" value="Glyco_trans_2-like"/>
</dbReference>
<dbReference type="SUPFAM" id="SSF53448">
    <property type="entry name" value="Nucleotide-diphospho-sugar transferases"/>
    <property type="match status" value="1"/>
</dbReference>
<gene>
    <name evidence="7" type="ORF">DFP82_102259</name>
</gene>
<evidence type="ECO:0000259" key="6">
    <source>
        <dbReference type="Pfam" id="PF00535"/>
    </source>
</evidence>
<dbReference type="PANTHER" id="PTHR43646">
    <property type="entry name" value="GLYCOSYLTRANSFERASE"/>
    <property type="match status" value="1"/>
</dbReference>
<dbReference type="Pfam" id="PF00535">
    <property type="entry name" value="Glycos_transf_2"/>
    <property type="match status" value="1"/>
</dbReference>
<keyword evidence="8" id="KW-1185">Reference proteome</keyword>
<evidence type="ECO:0000256" key="5">
    <source>
        <dbReference type="ARBA" id="ARBA00023136"/>
    </source>
</evidence>
<keyword evidence="3" id="KW-0328">Glycosyltransferase</keyword>
<name>A0A2V4UUU3_9GAMM</name>
<evidence type="ECO:0000313" key="7">
    <source>
        <dbReference type="EMBL" id="PYE40296.1"/>
    </source>
</evidence>
<dbReference type="GO" id="GO:0016757">
    <property type="term" value="F:glycosyltransferase activity"/>
    <property type="evidence" value="ECO:0007669"/>
    <property type="project" value="UniProtKB-KW"/>
</dbReference>
<proteinExistence type="predicted"/>
<dbReference type="GO" id="GO:0005886">
    <property type="term" value="C:plasma membrane"/>
    <property type="evidence" value="ECO:0007669"/>
    <property type="project" value="UniProtKB-SubCell"/>
</dbReference>
<protein>
    <submittedName>
        <fullName evidence="7">RSAM/selenodomain-associated transferase 2</fullName>
    </submittedName>
</protein>
<keyword evidence="2" id="KW-1003">Cell membrane</keyword>
<evidence type="ECO:0000313" key="8">
    <source>
        <dbReference type="Proteomes" id="UP000247746"/>
    </source>
</evidence>
<dbReference type="OrthoDB" id="5291101at2"/>
<dbReference type="InterPro" id="IPR029044">
    <property type="entry name" value="Nucleotide-diphossugar_trans"/>
</dbReference>
<sequence length="239" mass="27385">MVHLLNISIIIPLLNEADNMPQLIAHINGLYPPPSQVIVVDGGSTDDSVGIARRLLNDLSSVAQPTIDWQVIESVAGRARQMNTGARQATEDVLLFLHADTELPIEAIDNIQQAMTQYVWGRFDVRLDSRDPLLKIVAMMINKRSRLVSIATGDQAIFIKRSLFERMNGYADQPLMEDIELCKRLKSIAKPACLKSKVTTSARRWQQHGTWRTIFLMWHLRFDYWRGVSPEVLRQRYYR</sequence>
<dbReference type="Proteomes" id="UP000247746">
    <property type="component" value="Unassembled WGS sequence"/>
</dbReference>
<reference evidence="7 8" key="1">
    <citation type="submission" date="2018-06" db="EMBL/GenBank/DDBJ databases">
        <title>Genomic Encyclopedia of Type Strains, Phase III (KMG-III): the genomes of soil and plant-associated and newly described type strains.</title>
        <authorList>
            <person name="Whitman W."/>
        </authorList>
    </citation>
    <scope>NUCLEOTIDE SEQUENCE [LARGE SCALE GENOMIC DNA]</scope>
    <source>
        <strain evidence="7 8">CECT 5889</strain>
    </source>
</reference>
<evidence type="ECO:0000256" key="2">
    <source>
        <dbReference type="ARBA" id="ARBA00022475"/>
    </source>
</evidence>
<evidence type="ECO:0000256" key="1">
    <source>
        <dbReference type="ARBA" id="ARBA00004236"/>
    </source>
</evidence>
<comment type="caution">
    <text evidence="7">The sequence shown here is derived from an EMBL/GenBank/DDBJ whole genome shotgun (WGS) entry which is preliminary data.</text>
</comment>
<feature type="domain" description="Glycosyltransferase 2-like" evidence="6">
    <location>
        <begin position="8"/>
        <end position="131"/>
    </location>
</feature>
<dbReference type="EMBL" id="QJSU01000002">
    <property type="protein sequence ID" value="PYE40296.1"/>
    <property type="molecule type" value="Genomic_DNA"/>
</dbReference>
<organism evidence="7 8">
    <name type="scientific">Psychrobacter fozii</name>
    <dbReference type="NCBI Taxonomy" id="198480"/>
    <lineage>
        <taxon>Bacteria</taxon>
        <taxon>Pseudomonadati</taxon>
        <taxon>Pseudomonadota</taxon>
        <taxon>Gammaproteobacteria</taxon>
        <taxon>Moraxellales</taxon>
        <taxon>Moraxellaceae</taxon>
        <taxon>Psychrobacter</taxon>
    </lineage>
</organism>
<keyword evidence="5" id="KW-0472">Membrane</keyword>
<evidence type="ECO:0000256" key="4">
    <source>
        <dbReference type="ARBA" id="ARBA00022679"/>
    </source>
</evidence>
<dbReference type="CDD" id="cd02522">
    <property type="entry name" value="GT_2_like_a"/>
    <property type="match status" value="1"/>
</dbReference>
<dbReference type="Gene3D" id="3.90.550.10">
    <property type="entry name" value="Spore Coat Polysaccharide Biosynthesis Protein SpsA, Chain A"/>
    <property type="match status" value="1"/>
</dbReference>
<comment type="subcellular location">
    <subcellularLocation>
        <location evidence="1">Cell membrane</location>
    </subcellularLocation>
</comment>
<dbReference type="AlphaFoldDB" id="A0A2V4UUU3"/>
<evidence type="ECO:0000256" key="3">
    <source>
        <dbReference type="ARBA" id="ARBA00022676"/>
    </source>
</evidence>
<dbReference type="PANTHER" id="PTHR43646:SF2">
    <property type="entry name" value="GLYCOSYLTRANSFERASE 2-LIKE DOMAIN-CONTAINING PROTEIN"/>
    <property type="match status" value="1"/>
</dbReference>
<dbReference type="InterPro" id="IPR026461">
    <property type="entry name" value="Trfase_2_rSAM/seldom_assoc"/>
</dbReference>
<dbReference type="NCBIfam" id="TIGR04283">
    <property type="entry name" value="glyco_like_mftF"/>
    <property type="match status" value="1"/>
</dbReference>
<keyword evidence="4 7" id="KW-0808">Transferase</keyword>